<keyword evidence="3" id="KW-1185">Reference proteome</keyword>
<dbReference type="OrthoDB" id="2987886at2"/>
<reference evidence="2 3" key="1">
    <citation type="submission" date="2011-08" db="EMBL/GenBank/DDBJ databases">
        <authorList>
            <person name="Weinstock G."/>
            <person name="Sodergren E."/>
            <person name="Clifton S."/>
            <person name="Fulton L."/>
            <person name="Fulton B."/>
            <person name="Courtney L."/>
            <person name="Fronick C."/>
            <person name="Harrison M."/>
            <person name="Strong C."/>
            <person name="Farmer C."/>
            <person name="Delahaunty K."/>
            <person name="Markovic C."/>
            <person name="Hall O."/>
            <person name="Minx P."/>
            <person name="Tomlinson C."/>
            <person name="Mitreva M."/>
            <person name="Hou S."/>
            <person name="Chen J."/>
            <person name="Wollam A."/>
            <person name="Pepin K.H."/>
            <person name="Johnson M."/>
            <person name="Bhonagiri V."/>
            <person name="Zhang X."/>
            <person name="Suruliraj S."/>
            <person name="Warren W."/>
            <person name="Chinwalla A."/>
            <person name="Mardis E.R."/>
            <person name="Wilson R.K."/>
        </authorList>
    </citation>
    <scope>NUCLEOTIDE SEQUENCE [LARGE SCALE GENOMIC DNA]</scope>
    <source>
        <strain evidence="2 3">F0357</strain>
    </source>
</reference>
<feature type="transmembrane region" description="Helical" evidence="1">
    <location>
        <begin position="74"/>
        <end position="94"/>
    </location>
</feature>
<evidence type="ECO:0000313" key="2">
    <source>
        <dbReference type="EMBL" id="EHM38807.1"/>
    </source>
</evidence>
<dbReference type="HOGENOM" id="CLU_068641_2_0_9"/>
<feature type="transmembrane region" description="Helical" evidence="1">
    <location>
        <begin position="101"/>
        <end position="122"/>
    </location>
</feature>
<sequence length="317" mass="35006">MEKLHTLSAIGRAVILTAAVAEILAVFPATFPMSYLIFPLPVGMSFFAYGLRRAVVTALGMTAVAALISSPPAALLLLAFSGPYGFFAGAFFRYGWSLKKLIVLTAAYIAVLMTLFFAALYVTMDINVFAAARQELDAVITRGLANVADTGISEIELMNTRRNVTAVLEVLPLIIPSAIIIAAAVIVYCTAKVCRFIMCRSGLAVPPVLPIRFWEMGKPVVYLYVLAQVMQYWGTTREIFLLNGAGVNLDTVTFFLISLNGLAVIFFFLQRHFQIGAVTQGILVFLYWFVPVPTQYITFLSGMADILFRYRRKYRVD</sequence>
<name>G9YJ99_9FIRM</name>
<keyword evidence="1" id="KW-0812">Transmembrane</keyword>
<keyword evidence="1" id="KW-0472">Membrane</keyword>
<proteinExistence type="predicted"/>
<feature type="transmembrane region" description="Helical" evidence="1">
    <location>
        <begin position="170"/>
        <end position="191"/>
    </location>
</feature>
<dbReference type="Proteomes" id="UP000005481">
    <property type="component" value="Unassembled WGS sequence"/>
</dbReference>
<evidence type="ECO:0000256" key="1">
    <source>
        <dbReference type="SAM" id="Phobius"/>
    </source>
</evidence>
<feature type="transmembrane region" description="Helical" evidence="1">
    <location>
        <begin position="247"/>
        <end position="269"/>
    </location>
</feature>
<gene>
    <name evidence="2" type="ORF">HMPREF0080_01744</name>
</gene>
<feature type="transmembrane region" description="Helical" evidence="1">
    <location>
        <begin position="281"/>
        <end position="308"/>
    </location>
</feature>
<dbReference type="InterPro" id="IPR018710">
    <property type="entry name" value="DUF2232"/>
</dbReference>
<protein>
    <recommendedName>
        <fullName evidence="4">DUF2232 domain-containing protein</fullName>
    </recommendedName>
</protein>
<dbReference type="Pfam" id="PF09991">
    <property type="entry name" value="DUF2232"/>
    <property type="match status" value="1"/>
</dbReference>
<dbReference type="AlphaFoldDB" id="G9YJ99"/>
<keyword evidence="1" id="KW-1133">Transmembrane helix</keyword>
<organism evidence="2 3">
    <name type="scientific">Anaeroglobus geminatus F0357</name>
    <dbReference type="NCBI Taxonomy" id="861450"/>
    <lineage>
        <taxon>Bacteria</taxon>
        <taxon>Bacillati</taxon>
        <taxon>Bacillota</taxon>
        <taxon>Negativicutes</taxon>
        <taxon>Veillonellales</taxon>
        <taxon>Veillonellaceae</taxon>
        <taxon>Anaeroglobus</taxon>
    </lineage>
</organism>
<evidence type="ECO:0008006" key="4">
    <source>
        <dbReference type="Google" id="ProtNLM"/>
    </source>
</evidence>
<dbReference type="eggNOG" id="COG4241">
    <property type="taxonomic scope" value="Bacteria"/>
</dbReference>
<dbReference type="PANTHER" id="PTHR41324:SF1">
    <property type="entry name" value="DUF2232 DOMAIN-CONTAINING PROTEIN"/>
    <property type="match status" value="1"/>
</dbReference>
<dbReference type="PATRIC" id="fig|861450.3.peg.1614"/>
<dbReference type="PANTHER" id="PTHR41324">
    <property type="entry name" value="MEMBRANE PROTEIN-RELATED"/>
    <property type="match status" value="1"/>
</dbReference>
<dbReference type="EMBL" id="AGCJ01000075">
    <property type="protein sequence ID" value="EHM38807.1"/>
    <property type="molecule type" value="Genomic_DNA"/>
</dbReference>
<dbReference type="RefSeq" id="WP_006790713.1">
    <property type="nucleotide sequence ID" value="NZ_JH417605.1"/>
</dbReference>
<comment type="caution">
    <text evidence="2">The sequence shown here is derived from an EMBL/GenBank/DDBJ whole genome shotgun (WGS) entry which is preliminary data.</text>
</comment>
<feature type="transmembrane region" description="Helical" evidence="1">
    <location>
        <begin position="13"/>
        <end position="38"/>
    </location>
</feature>
<accession>G9YJ99</accession>
<evidence type="ECO:0000313" key="3">
    <source>
        <dbReference type="Proteomes" id="UP000005481"/>
    </source>
</evidence>
<dbReference type="STRING" id="861450.HMPREF0080_01744"/>